<evidence type="ECO:0000313" key="3">
    <source>
        <dbReference type="EMBL" id="ELY97087.1"/>
    </source>
</evidence>
<keyword evidence="1" id="KW-0812">Transmembrane</keyword>
<proteinExistence type="predicted"/>
<reference evidence="3 4" key="1">
    <citation type="journal article" date="2014" name="PLoS Genet.">
        <title>Phylogenetically driven sequencing of extremely halophilic archaea reveals strategies for static and dynamic osmo-response.</title>
        <authorList>
            <person name="Becker E.A."/>
            <person name="Seitzer P.M."/>
            <person name="Tritt A."/>
            <person name="Larsen D."/>
            <person name="Krusor M."/>
            <person name="Yao A.I."/>
            <person name="Wu D."/>
            <person name="Madern D."/>
            <person name="Eisen J.A."/>
            <person name="Darling A.E."/>
            <person name="Facciotti M.T."/>
        </authorList>
    </citation>
    <scope>NUCLEOTIDE SEQUENCE [LARGE SCALE GENOMIC DNA]</scope>
    <source>
        <strain evidence="3 4">DSM 12278</strain>
    </source>
</reference>
<protein>
    <recommendedName>
        <fullName evidence="2">DUF5658 domain-containing protein</fullName>
    </recommendedName>
</protein>
<accession>M0AGS4</accession>
<dbReference type="InterPro" id="IPR043717">
    <property type="entry name" value="DUF5658"/>
</dbReference>
<keyword evidence="1" id="KW-0472">Membrane</keyword>
<feature type="transmembrane region" description="Helical" evidence="1">
    <location>
        <begin position="57"/>
        <end position="78"/>
    </location>
</feature>
<dbReference type="Proteomes" id="UP000011554">
    <property type="component" value="Unassembled WGS sequence"/>
</dbReference>
<organism evidence="3 4">
    <name type="scientific">Natrialba asiatica (strain ATCC 700177 / DSM 12278 / JCM 9576 / FERM P-10747 / NBRC 102637 / 172P1)</name>
    <dbReference type="NCBI Taxonomy" id="29540"/>
    <lineage>
        <taxon>Archaea</taxon>
        <taxon>Methanobacteriati</taxon>
        <taxon>Methanobacteriota</taxon>
        <taxon>Stenosarchaea group</taxon>
        <taxon>Halobacteria</taxon>
        <taxon>Halobacteriales</taxon>
        <taxon>Natrialbaceae</taxon>
        <taxon>Natrialba</taxon>
    </lineage>
</organism>
<comment type="caution">
    <text evidence="3">The sequence shown here is derived from an EMBL/GenBank/DDBJ whole genome shotgun (WGS) entry which is preliminary data.</text>
</comment>
<keyword evidence="4" id="KW-1185">Reference proteome</keyword>
<name>M0AGS4_NATA1</name>
<dbReference type="eggNOG" id="arCOG08153">
    <property type="taxonomic scope" value="Archaea"/>
</dbReference>
<feature type="domain" description="DUF5658" evidence="2">
    <location>
        <begin position="28"/>
        <end position="112"/>
    </location>
</feature>
<feature type="transmembrane region" description="Helical" evidence="1">
    <location>
        <begin position="23"/>
        <end position="45"/>
    </location>
</feature>
<dbReference type="AlphaFoldDB" id="M0AGS4"/>
<dbReference type="RefSeq" id="WP_006111300.1">
    <property type="nucleotide sequence ID" value="NZ_AOIO01000049.1"/>
</dbReference>
<keyword evidence="1" id="KW-1133">Transmembrane helix</keyword>
<evidence type="ECO:0000259" key="2">
    <source>
        <dbReference type="Pfam" id="PF18902"/>
    </source>
</evidence>
<sequence>MATREYSIATLQLPFSARTVDRVLWGLVMFTLVGDIITTLAGLQLGLVESNPVGQHALANGGLVGILTLKAGAIGVGLACRPLCPRSYQFIVPACLAVPWLLAVVLNSWLILSVTG</sequence>
<evidence type="ECO:0000256" key="1">
    <source>
        <dbReference type="SAM" id="Phobius"/>
    </source>
</evidence>
<dbReference type="OrthoDB" id="306403at2157"/>
<evidence type="ECO:0000313" key="4">
    <source>
        <dbReference type="Proteomes" id="UP000011554"/>
    </source>
</evidence>
<dbReference type="Pfam" id="PF18902">
    <property type="entry name" value="DUF5658"/>
    <property type="match status" value="1"/>
</dbReference>
<gene>
    <name evidence="3" type="ORF">C481_20891</name>
</gene>
<dbReference type="EMBL" id="AOIO01000049">
    <property type="protein sequence ID" value="ELY97087.1"/>
    <property type="molecule type" value="Genomic_DNA"/>
</dbReference>
<feature type="transmembrane region" description="Helical" evidence="1">
    <location>
        <begin position="90"/>
        <end position="112"/>
    </location>
</feature>